<evidence type="ECO:0000313" key="2">
    <source>
        <dbReference type="EMBL" id="MDZ7279310.1"/>
    </source>
</evidence>
<protein>
    <submittedName>
        <fullName evidence="2">Uncharacterized protein</fullName>
    </submittedName>
</protein>
<reference evidence="3" key="1">
    <citation type="submission" date="2023-07" db="EMBL/GenBank/DDBJ databases">
        <title>Structural and functional analysis of rice phyllospheric bacteria for their antimicrobial properties and defense elicitation against blast disease.</title>
        <authorList>
            <person name="Sahu K.P."/>
            <person name="Asharani P."/>
            <person name="Kumar M."/>
            <person name="Reddy B."/>
            <person name="Kumar A."/>
        </authorList>
    </citation>
    <scope>NUCLEOTIDE SEQUENCE [LARGE SCALE GENOMIC DNA]</scope>
    <source>
        <strain evidence="3">OsEp_Plm_30P10</strain>
    </source>
</reference>
<gene>
    <name evidence="2" type="ORF">N4G40_13675</name>
</gene>
<dbReference type="EMBL" id="JAOBTT010000001">
    <property type="protein sequence ID" value="MDZ7279310.1"/>
    <property type="molecule type" value="Genomic_DNA"/>
</dbReference>
<sequence>MKIQTAIAIVLSAASVSAQAGNWAVRNGWCQTMTDNGEALVMLKNDTIGIFGQLQGCPNGPQELMGSRISVNGNMVPTSQMCNQQTGFKAVEVEGGQATTAAKKAIVSIASQEVSTLQVFGGQMTFTRGDMMSVCPKYVSALPTSAGSSSPEINKGSVMKAAKQAYTKEYDSETAEAAEAADFGSYEVKGNTVVFEVYNAGYRTYDKVVVTVGNDGKATSAKLEYGSLTYSNNAVSSIRGHVLSGA</sequence>
<proteinExistence type="predicted"/>
<feature type="signal peptide" evidence="1">
    <location>
        <begin position="1"/>
        <end position="20"/>
    </location>
</feature>
<comment type="caution">
    <text evidence="2">The sequence shown here is derived from an EMBL/GenBank/DDBJ whole genome shotgun (WGS) entry which is preliminary data.</text>
</comment>
<dbReference type="RefSeq" id="WP_322543171.1">
    <property type="nucleotide sequence ID" value="NZ_JAOBTT010000001.1"/>
</dbReference>
<evidence type="ECO:0000313" key="3">
    <source>
        <dbReference type="Proteomes" id="UP001288620"/>
    </source>
</evidence>
<name>A0ABU5LI08_9GAMM</name>
<accession>A0ABU5LI08</accession>
<feature type="chain" id="PRO_5047455766" evidence="1">
    <location>
        <begin position="21"/>
        <end position="246"/>
    </location>
</feature>
<evidence type="ECO:0000256" key="1">
    <source>
        <dbReference type="SAM" id="SignalP"/>
    </source>
</evidence>
<organism evidence="2 3">
    <name type="scientific">Pantoea eucrina</name>
    <dbReference type="NCBI Taxonomy" id="472693"/>
    <lineage>
        <taxon>Bacteria</taxon>
        <taxon>Pseudomonadati</taxon>
        <taxon>Pseudomonadota</taxon>
        <taxon>Gammaproteobacteria</taxon>
        <taxon>Enterobacterales</taxon>
        <taxon>Erwiniaceae</taxon>
        <taxon>Pantoea</taxon>
    </lineage>
</organism>
<keyword evidence="3" id="KW-1185">Reference proteome</keyword>
<keyword evidence="1" id="KW-0732">Signal</keyword>
<dbReference type="Proteomes" id="UP001288620">
    <property type="component" value="Unassembled WGS sequence"/>
</dbReference>